<keyword evidence="3" id="KW-1185">Reference proteome</keyword>
<dbReference type="SUPFAM" id="SSF52833">
    <property type="entry name" value="Thioredoxin-like"/>
    <property type="match status" value="1"/>
</dbReference>
<dbReference type="Proteomes" id="UP000185639">
    <property type="component" value="Unassembled WGS sequence"/>
</dbReference>
<dbReference type="STRING" id="484498.SAMN05421686_101489"/>
<evidence type="ECO:0000313" key="2">
    <source>
        <dbReference type="EMBL" id="SIS45768.1"/>
    </source>
</evidence>
<reference evidence="3" key="1">
    <citation type="submission" date="2017-01" db="EMBL/GenBank/DDBJ databases">
        <authorList>
            <person name="Varghese N."/>
            <person name="Submissions S."/>
        </authorList>
    </citation>
    <scope>NUCLEOTIDE SEQUENCE [LARGE SCALE GENOMIC DNA]</scope>
    <source>
        <strain evidence="3">DSM 24913</strain>
    </source>
</reference>
<dbReference type="RefSeq" id="WP_068442029.1">
    <property type="nucleotide sequence ID" value="NZ_CAJWBH010000003.1"/>
</dbReference>
<name>A0A1N7J8R8_9GAMM</name>
<dbReference type="InterPro" id="IPR002109">
    <property type="entry name" value="Glutaredoxin"/>
</dbReference>
<feature type="domain" description="Glutaredoxin" evidence="1">
    <location>
        <begin position="43"/>
        <end position="95"/>
    </location>
</feature>
<evidence type="ECO:0000259" key="1">
    <source>
        <dbReference type="Pfam" id="PF00462"/>
    </source>
</evidence>
<dbReference type="CDD" id="cd00570">
    <property type="entry name" value="GST_N_family"/>
    <property type="match status" value="1"/>
</dbReference>
<organism evidence="2 3">
    <name type="scientific">Thalassolituus maritimus</name>
    <dbReference type="NCBI Taxonomy" id="484498"/>
    <lineage>
        <taxon>Bacteria</taxon>
        <taxon>Pseudomonadati</taxon>
        <taxon>Pseudomonadota</taxon>
        <taxon>Gammaproteobacteria</taxon>
        <taxon>Oceanospirillales</taxon>
        <taxon>Oceanospirillaceae</taxon>
        <taxon>Thalassolituus</taxon>
    </lineage>
</organism>
<dbReference type="Pfam" id="PF00462">
    <property type="entry name" value="Glutaredoxin"/>
    <property type="match status" value="1"/>
</dbReference>
<evidence type="ECO:0000313" key="3">
    <source>
        <dbReference type="Proteomes" id="UP000185639"/>
    </source>
</evidence>
<dbReference type="Gene3D" id="3.40.30.10">
    <property type="entry name" value="Glutaredoxin"/>
    <property type="match status" value="1"/>
</dbReference>
<protein>
    <submittedName>
        <fullName evidence="2">Glutaredoxin</fullName>
    </submittedName>
</protein>
<dbReference type="EMBL" id="FTOH01000001">
    <property type="protein sequence ID" value="SIS45768.1"/>
    <property type="molecule type" value="Genomic_DNA"/>
</dbReference>
<dbReference type="OrthoDB" id="9793736at2"/>
<proteinExistence type="predicted"/>
<sequence>MNLTRHIKGKTLGLVDRFLPVKPIERPAEEQTLLNRESRRMHLYYSRQCPSSISVKRYLERAGLHPVTKEVERADAYRNELVKGGGESRVPCLRICTRSGDRWIYSPEAIINYLEKRLGKLGTCQSPKAPL</sequence>
<accession>A0A1N7J8R8</accession>
<dbReference type="AlphaFoldDB" id="A0A1N7J8R8"/>
<dbReference type="PROSITE" id="PS51354">
    <property type="entry name" value="GLUTAREDOXIN_2"/>
    <property type="match status" value="1"/>
</dbReference>
<gene>
    <name evidence="2" type="ORF">SAMN05421686_101489</name>
</gene>
<dbReference type="InterPro" id="IPR036249">
    <property type="entry name" value="Thioredoxin-like_sf"/>
</dbReference>